<dbReference type="Gene3D" id="3.80.10.10">
    <property type="entry name" value="Ribonuclease Inhibitor"/>
    <property type="match status" value="3"/>
</dbReference>
<dbReference type="Pfam" id="PF13306">
    <property type="entry name" value="LRR_5"/>
    <property type="match status" value="1"/>
</dbReference>
<keyword evidence="1" id="KW-0433">Leucine-rich repeat</keyword>
<evidence type="ECO:0000256" key="3">
    <source>
        <dbReference type="ARBA" id="ARBA00022737"/>
    </source>
</evidence>
<protein>
    <submittedName>
        <fullName evidence="5">Uncharacterized protein</fullName>
    </submittedName>
</protein>
<dbReference type="Pfam" id="PF00560">
    <property type="entry name" value="LRR_1"/>
    <property type="match status" value="1"/>
</dbReference>
<keyword evidence="3" id="KW-0677">Repeat</keyword>
<reference evidence="5" key="1">
    <citation type="submission" date="2021-04" db="EMBL/GenBank/DDBJ databases">
        <authorList>
            <consortium name="Molecular Ecology Group"/>
        </authorList>
    </citation>
    <scope>NUCLEOTIDE SEQUENCE</scope>
</reference>
<proteinExistence type="predicted"/>
<accession>A0A8S4A4C5</accession>
<keyword evidence="6" id="KW-1185">Reference proteome</keyword>
<dbReference type="PROSITE" id="PS51450">
    <property type="entry name" value="LRR"/>
    <property type="match status" value="1"/>
</dbReference>
<dbReference type="SUPFAM" id="SSF52058">
    <property type="entry name" value="L domain-like"/>
    <property type="match status" value="2"/>
</dbReference>
<dbReference type="PANTHER" id="PTHR24373">
    <property type="entry name" value="SLIT RELATED LEUCINE-RICH REPEAT NEURONAL PROTEIN"/>
    <property type="match status" value="1"/>
</dbReference>
<dbReference type="PRINTS" id="PR00019">
    <property type="entry name" value="LEURICHRPT"/>
</dbReference>
<dbReference type="Pfam" id="PF13855">
    <property type="entry name" value="LRR_8"/>
    <property type="match status" value="2"/>
</dbReference>
<evidence type="ECO:0000256" key="1">
    <source>
        <dbReference type="ARBA" id="ARBA00022614"/>
    </source>
</evidence>
<dbReference type="AlphaFoldDB" id="A0A8S4A4C5"/>
<dbReference type="InterPro" id="IPR001611">
    <property type="entry name" value="Leu-rich_rpt"/>
</dbReference>
<evidence type="ECO:0000256" key="4">
    <source>
        <dbReference type="SAM" id="SignalP"/>
    </source>
</evidence>
<dbReference type="PANTHER" id="PTHR24373:SF275">
    <property type="entry name" value="TIR DOMAIN-CONTAINING PROTEIN"/>
    <property type="match status" value="1"/>
</dbReference>
<dbReference type="InterPro" id="IPR032675">
    <property type="entry name" value="LRR_dom_sf"/>
</dbReference>
<sequence>MRLKKCTNLTEALMLIPMLFLMCSASKNSSCPAQCKCTQEQLTDMGLIYNINCNRKGLLVVPDLTILTEIRLPIYLNFGSNKITSVSTIDFPPDLNIFRLDLDHNMDMNIEDDTFINLAPTLKKLSVEAVGLIFNRPLEMVSSLEKLEELSISHNNKIGYVTNAVKDVEAVLFQSEWPVSKSMKILRMSHCSIRSLSPASLDSLISLTELDLSNNWLTSVPSVIRHLKDLRKISLFRCQISVLEDYSFLGLSKLEVIELTTNPLTTIENNAFIGLENCLKRLQLELCHLRDIPSQAIKDLTKLEYLDLSQNSFSVATDTSFTGKYCLKELLVSAEGMRFEPHAFSGQKHCVTDLTIKSMKLQTVPREAIAEIEKLARLSLEFNNITVLPREAFRGIKATSINLANNKLKHIDPGAFLGLPPHLHLNLRRTAVSDIDFLLGYPDDAIDTVNLDYAELECRCSMKSALNATLSVEIYGSCTKGQYVVPLSSSRLEGILDTVCLEEQALNDGYTAAFRSVLYGFCFILCVLQL</sequence>
<organism evidence="5 6">
    <name type="scientific">Candidula unifasciata</name>
    <dbReference type="NCBI Taxonomy" id="100452"/>
    <lineage>
        <taxon>Eukaryota</taxon>
        <taxon>Metazoa</taxon>
        <taxon>Spiralia</taxon>
        <taxon>Lophotrochozoa</taxon>
        <taxon>Mollusca</taxon>
        <taxon>Gastropoda</taxon>
        <taxon>Heterobranchia</taxon>
        <taxon>Euthyneura</taxon>
        <taxon>Panpulmonata</taxon>
        <taxon>Eupulmonata</taxon>
        <taxon>Stylommatophora</taxon>
        <taxon>Helicina</taxon>
        <taxon>Helicoidea</taxon>
        <taxon>Geomitridae</taxon>
        <taxon>Candidula</taxon>
    </lineage>
</organism>
<evidence type="ECO:0000313" key="6">
    <source>
        <dbReference type="Proteomes" id="UP000678393"/>
    </source>
</evidence>
<gene>
    <name evidence="5" type="ORF">CUNI_LOCUS18849</name>
</gene>
<feature type="signal peptide" evidence="4">
    <location>
        <begin position="1"/>
        <end position="25"/>
    </location>
</feature>
<dbReference type="Proteomes" id="UP000678393">
    <property type="component" value="Unassembled WGS sequence"/>
</dbReference>
<dbReference type="InterPro" id="IPR050328">
    <property type="entry name" value="Dev_Immune_Receptor"/>
</dbReference>
<feature type="chain" id="PRO_5035762554" evidence="4">
    <location>
        <begin position="26"/>
        <end position="530"/>
    </location>
</feature>
<dbReference type="SMART" id="SM00369">
    <property type="entry name" value="LRR_TYP"/>
    <property type="match status" value="6"/>
</dbReference>
<dbReference type="InterPro" id="IPR026906">
    <property type="entry name" value="LRR_5"/>
</dbReference>
<keyword evidence="2 4" id="KW-0732">Signal</keyword>
<name>A0A8S4A4C5_9EUPU</name>
<evidence type="ECO:0000256" key="2">
    <source>
        <dbReference type="ARBA" id="ARBA00022729"/>
    </source>
</evidence>
<evidence type="ECO:0000313" key="5">
    <source>
        <dbReference type="EMBL" id="CAG5133291.1"/>
    </source>
</evidence>
<dbReference type="InterPro" id="IPR003591">
    <property type="entry name" value="Leu-rich_rpt_typical-subtyp"/>
</dbReference>
<dbReference type="GO" id="GO:0031012">
    <property type="term" value="C:extracellular matrix"/>
    <property type="evidence" value="ECO:0007669"/>
    <property type="project" value="TreeGrafter"/>
</dbReference>
<dbReference type="EMBL" id="CAJHNH020006079">
    <property type="protein sequence ID" value="CAG5133291.1"/>
    <property type="molecule type" value="Genomic_DNA"/>
</dbReference>
<dbReference type="OrthoDB" id="2013775at2759"/>
<dbReference type="GO" id="GO:0005615">
    <property type="term" value="C:extracellular space"/>
    <property type="evidence" value="ECO:0007669"/>
    <property type="project" value="TreeGrafter"/>
</dbReference>
<comment type="caution">
    <text evidence="5">The sequence shown here is derived from an EMBL/GenBank/DDBJ whole genome shotgun (WGS) entry which is preliminary data.</text>
</comment>